<dbReference type="AlphaFoldDB" id="A0A1G2I2Y4"/>
<evidence type="ECO:0000313" key="2">
    <source>
        <dbReference type="Proteomes" id="UP000178820"/>
    </source>
</evidence>
<dbReference type="STRING" id="1802207.A3D44_02225"/>
<protein>
    <submittedName>
        <fullName evidence="1">Uncharacterized protein</fullName>
    </submittedName>
</protein>
<evidence type="ECO:0000313" key="1">
    <source>
        <dbReference type="EMBL" id="OGZ68790.1"/>
    </source>
</evidence>
<organism evidence="1 2">
    <name type="scientific">Candidatus Staskawiczbacteria bacterium RIFCSPHIGHO2_02_FULL_42_22</name>
    <dbReference type="NCBI Taxonomy" id="1802207"/>
    <lineage>
        <taxon>Bacteria</taxon>
        <taxon>Candidatus Staskawicziibacteriota</taxon>
    </lineage>
</organism>
<sequence length="61" mass="6979">MGKFVATNFPISGPSRQAEKFYQISDPKSSIFVTILNTQQVYSKYGKGRVIICKNIFKFKK</sequence>
<comment type="caution">
    <text evidence="1">The sequence shown here is derived from an EMBL/GenBank/DDBJ whole genome shotgun (WGS) entry which is preliminary data.</text>
</comment>
<gene>
    <name evidence="1" type="ORF">A3D44_02225</name>
</gene>
<name>A0A1G2I2Y4_9BACT</name>
<dbReference type="EMBL" id="MHOT01000018">
    <property type="protein sequence ID" value="OGZ68790.1"/>
    <property type="molecule type" value="Genomic_DNA"/>
</dbReference>
<proteinExistence type="predicted"/>
<reference evidence="1 2" key="1">
    <citation type="journal article" date="2016" name="Nat. Commun.">
        <title>Thousands of microbial genomes shed light on interconnected biogeochemical processes in an aquifer system.</title>
        <authorList>
            <person name="Anantharaman K."/>
            <person name="Brown C.T."/>
            <person name="Hug L.A."/>
            <person name="Sharon I."/>
            <person name="Castelle C.J."/>
            <person name="Probst A.J."/>
            <person name="Thomas B.C."/>
            <person name="Singh A."/>
            <person name="Wilkins M.J."/>
            <person name="Karaoz U."/>
            <person name="Brodie E.L."/>
            <person name="Williams K.H."/>
            <person name="Hubbard S.S."/>
            <person name="Banfield J.F."/>
        </authorList>
    </citation>
    <scope>NUCLEOTIDE SEQUENCE [LARGE SCALE GENOMIC DNA]</scope>
</reference>
<accession>A0A1G2I2Y4</accession>
<dbReference type="Proteomes" id="UP000178820">
    <property type="component" value="Unassembled WGS sequence"/>
</dbReference>